<protein>
    <submittedName>
        <fullName evidence="1">Uncharacterized protein</fullName>
    </submittedName>
</protein>
<organism evidence="1 2">
    <name type="scientific">Erysiphe neolycopersici</name>
    <dbReference type="NCBI Taxonomy" id="212602"/>
    <lineage>
        <taxon>Eukaryota</taxon>
        <taxon>Fungi</taxon>
        <taxon>Dikarya</taxon>
        <taxon>Ascomycota</taxon>
        <taxon>Pezizomycotina</taxon>
        <taxon>Leotiomycetes</taxon>
        <taxon>Erysiphales</taxon>
        <taxon>Erysiphaceae</taxon>
        <taxon>Erysiphe</taxon>
    </lineage>
</organism>
<reference evidence="1 2" key="1">
    <citation type="journal article" date="2018" name="BMC Genomics">
        <title>Comparative genome analyses reveal sequence features reflecting distinct modes of host-adaptation between dicot and monocot powdery mildew.</title>
        <authorList>
            <person name="Wu Y."/>
            <person name="Ma X."/>
            <person name="Pan Z."/>
            <person name="Kale S.D."/>
            <person name="Song Y."/>
            <person name="King H."/>
            <person name="Zhang Q."/>
            <person name="Presley C."/>
            <person name="Deng X."/>
            <person name="Wei C.I."/>
            <person name="Xiao S."/>
        </authorList>
    </citation>
    <scope>NUCLEOTIDE SEQUENCE [LARGE SCALE GENOMIC DNA]</scope>
    <source>
        <strain evidence="1">UMSG2</strain>
    </source>
</reference>
<comment type="caution">
    <text evidence="1">The sequence shown here is derived from an EMBL/GenBank/DDBJ whole genome shotgun (WGS) entry which is preliminary data.</text>
</comment>
<proteinExistence type="predicted"/>
<dbReference type="Proteomes" id="UP000286134">
    <property type="component" value="Unassembled WGS sequence"/>
</dbReference>
<dbReference type="AlphaFoldDB" id="A0A420HEG4"/>
<evidence type="ECO:0000313" key="2">
    <source>
        <dbReference type="Proteomes" id="UP000286134"/>
    </source>
</evidence>
<sequence>MELLNKIISHWSSRQQKQLERDDQSIAYHLYQSGGHMLFNKPVNNITEYTSIGARHSRPSFDSKLPTFSRGRLHRILGHAMVFCRIN</sequence>
<name>A0A420HEG4_9PEZI</name>
<dbReference type="EMBL" id="MCFK01008679">
    <property type="protein sequence ID" value="RKF55809.1"/>
    <property type="molecule type" value="Genomic_DNA"/>
</dbReference>
<accession>A0A420HEG4</accession>
<keyword evidence="2" id="KW-1185">Reference proteome</keyword>
<evidence type="ECO:0000313" key="1">
    <source>
        <dbReference type="EMBL" id="RKF55809.1"/>
    </source>
</evidence>
<gene>
    <name evidence="1" type="ORF">OnM2_086006</name>
</gene>